<feature type="domain" description="Csf1 N-terminal" evidence="3">
    <location>
        <begin position="1298"/>
        <end position="1484"/>
    </location>
</feature>
<feature type="region of interest" description="Disordered" evidence="1">
    <location>
        <begin position="159"/>
        <end position="194"/>
    </location>
</feature>
<protein>
    <submittedName>
        <fullName evidence="5">CYFA0S02e02586g1_1</fullName>
    </submittedName>
</protein>
<evidence type="ECO:0000259" key="3">
    <source>
        <dbReference type="Pfam" id="PF21678"/>
    </source>
</evidence>
<evidence type="ECO:0000256" key="2">
    <source>
        <dbReference type="SAM" id="Phobius"/>
    </source>
</evidence>
<dbReference type="GO" id="GO:0016020">
    <property type="term" value="C:membrane"/>
    <property type="evidence" value="ECO:0007669"/>
    <property type="project" value="InterPro"/>
</dbReference>
<dbReference type="Pfam" id="PF25038">
    <property type="entry name" value="Csf1_C"/>
    <property type="match status" value="1"/>
</dbReference>
<keyword evidence="2" id="KW-0812">Transmembrane</keyword>
<dbReference type="PhylomeDB" id="A0A061AUY8"/>
<dbReference type="InterPro" id="IPR029636">
    <property type="entry name" value="Csf1"/>
</dbReference>
<gene>
    <name evidence="5" type="ORF">CYFA0S_02e02586g</name>
</gene>
<dbReference type="InterPro" id="IPR048636">
    <property type="entry name" value="Csf1_N"/>
</dbReference>
<evidence type="ECO:0000256" key="1">
    <source>
        <dbReference type="SAM" id="MobiDB-lite"/>
    </source>
</evidence>
<dbReference type="GO" id="GO:0006113">
    <property type="term" value="P:fermentation"/>
    <property type="evidence" value="ECO:0007669"/>
    <property type="project" value="InterPro"/>
</dbReference>
<feature type="transmembrane region" description="Helical" evidence="2">
    <location>
        <begin position="20"/>
        <end position="40"/>
    </location>
</feature>
<feature type="compositionally biased region" description="Basic and acidic residues" evidence="1">
    <location>
        <begin position="162"/>
        <end position="173"/>
    </location>
</feature>
<dbReference type="OrthoDB" id="10051416at2759"/>
<reference evidence="5" key="1">
    <citation type="journal article" date="2014" name="Genome Announc.">
        <title>Genome sequence of the yeast Cyberlindnera fabianii (Hansenula fabianii).</title>
        <authorList>
            <person name="Freel K.C."/>
            <person name="Sarilar V."/>
            <person name="Neuveglise C."/>
            <person name="Devillers H."/>
            <person name="Friedrich A."/>
            <person name="Schacherer J."/>
        </authorList>
    </citation>
    <scope>NUCLEOTIDE SEQUENCE</scope>
    <source>
        <strain evidence="5">YJS4271</strain>
    </source>
</reference>
<feature type="domain" description="Csf1 C-terminal region" evidence="4">
    <location>
        <begin position="1819"/>
        <end position="2926"/>
    </location>
</feature>
<dbReference type="EMBL" id="LK052887">
    <property type="protein sequence ID" value="CDR38520.1"/>
    <property type="molecule type" value="Genomic_DNA"/>
</dbReference>
<evidence type="ECO:0000313" key="5">
    <source>
        <dbReference type="EMBL" id="CDR38520.1"/>
    </source>
</evidence>
<sequence>MVSSTGFESVSISRSKDFSWVFFSDWLLTFFLTIGFIFYLNRVFGFVITQLLHTFFWRTRRIKLDIQSIKISPVGGRLFFKNFTYVDKDQTVSIVQGTLTWRYWLFTVRKTEKELMEKDPEADLQANSRLPCRWLLELSGLEIFMYNRTVSYDNLMSQLNKDPPEQNSEKLSDIFKFNSDSTSRNTSTDEREKTDPVLPLLQGLPLHVKVSKGALVAGNKTTHSVLVASWNSSEGYVDAQKSSNNLDMGRQTFNINFEKLILSVKPNIMFQEAEKKEQQKKIPQQSATKTRFAKRRWLPIIPLLKLWKLTHRSSKLNVAQAQWKGLSQYLDNDTGSISEIQETEHEYGKYSTLLDSESLSMNYYYDCPGLVPNSAPPTNPLDGVDVGNGGSAPKFGIDISVSAATIHYGPWAERQRNSLHQLFFPAICRDAEVQRKLEPGALRVYTKMDFNLNVVDDLIVRIPMREVSKNEEFLEKHKDAPETLRPFGWLELKAAKDSTASVMLAQVASNSGYSNGLDVSLKNLELRTSVNHDILFRCEEHTISADLGYPLKWDGPVAWGILNESHGIQVFLLREHVTLISDLLTDFGGGPATSYDRFRPFTYDIFWKCSAGYKLYFNINDANIVNNPLDFNDNIYLSLEGQEIIIKLHVPMDDIVRTSTTVDYTISTPGYSLVIDTPPWHTLNNFLRDKEIGRSKQFTVDGSYTYYSEIGLDLVDTVIIACRGKYVALECYGFVVKYIMSIKENYFGDFTSFKTLEEYTRQLASHNVKSDTDQITISEPESKKLKRTENETDVHFTFCVEDSCVILPSNVYDCESNTSLHFGSLDIDIRFTNYYMDMQVNVDPAKGYFITEAANEQVLDINSFTPPDRHDVVLDGLKVHGHRMFGLPPDEPTSFCKWDITPGDIIFDGSSAALAGFIKSFVKLGFGYKNLENHLLLDEPHLFDTTNVSVTLPRLSFTVRDEGIPHIIKIDIVGLFVGFIDFTNSRYIKKITFNVDEIRAQAQSVEDGSLLFELSTSVKTTNFCQSKDYPTVRAMQNEHILNHDGPFHRLAFFVDDELKDEYNEHYGSIAPSMSLPDLPPPLKDQTIDDIFDDMNLEDWDDKDSTNDTSPKSDFFQDFDSHSSERSSSKRLLKETIAGIHIKPVLDYDDSDFCPINEADSDYETDNFVINFGEAHATVCSDSLLVLLGYADRFQKGTLKSTLDDLQIAVLKKLYLMFNMVPSCKNLRFVSPSVSIVFSETSWSASEPLDLQKADHIRCTVESPSMAATFKTDGKLVDENTLALHVLSLKLFVKQATSGSTPLSLILDDMEVWSDNREDSVSSISVQSIAVILLSEYADWLSSYTERLVHIFTEFNIALKAVTTRLQRSRVELLYQVARASTSFTIEHDPHVITRPAYIMRLSRQHIRANDSWKVIARLRHILQNSPADWIANENREFSKGRFTAPENAMQTVLDVFTQWRSWEFTDIVESFVFRYVFSSQKSSGSRPFSLFELGVSDTSVSVISPEGKNYVHANFIELSSNQRKGRTDELHLGNNVCLKVSSVKGLVSPVLVALKPFANIKLGPSDSAGIAPAPPSASPATPQLPIQFSALVEEVNLKLSLGKSSACISSSDVMCTALAVLSSPTPDVSFTYSAKYLELDVSSSEHSVLTYAVDKLCASFLSAGDIKTGLKTMKVSSAKLYLGMDHQTEVYARFLADISEDISKLLPLLDTNKVNDSKDGKEEQHGTGSCEKLPKLDFTMNSSVVVWKIRVCDPVILSGKIENTVIELVTSTTMAFCKVSTSHMFQDVSLGVAEPLLHLVHDGLGIFTRFDTESRIFDLDLQYGKSRCITSDVLSSLKVTHAAIETVEKSVRTLQDEFTKLKDIMKSSSGYSTATTTTLSHSSAPMKFVLNKLTFSGVLFAVSAQMGSDIFTIQLEKFSLSGFDLVGSTRKPYGSATIQNTKILVHGKDIPDRASVVFDFNVAVKVDTNEASNDQSLQIESKFLRVILHPVTLVKFLQLAADLRYVVEYFSDISIELPSNSSTETSSDKVPLKFASIHMLSYDFCVGFIFDSSPERMPGVTVGCEKMFFIAEENIGKFSIVSAFFSIANGTSYKNFYSLGNEAQSPNRAFLPNVQITYYIKKTGKNKDVDIRVTGEELDVKFLSTSVLVLEQLLKSITTIETLRKKMRTHPTKPIISVPTESYKLPTDVTSIRCNMNFAGGVVKLYRWEELNTPDDVFAPSFQLKAPAVQIATEYSKISAVKDHTINVEVFTFTSINTLYSSCVPVLYEYWHGVKELGSFFGSIGEDSKKAQHSTEADAPSPDPLSLLSKFHINFALHIDKQELSLSCEPSAKVQAVVGIDGIDIRFFSNDIQGSQTLSGVADIKRLGASLQHSYSREVSGSVGLDNLLVNVLLSEIEDGSAKLFVGAKMSKVKSYINLKQMQDLDLFRDLWFPKPQVIYGSTESSRHHNIDNNGKDNSDSNDNLVFKYQKASATSPLAWTVDFLVEDVDLQVDLGKSLGVLSLQLDNVWAASRKKSGREQDLLIGFNTVTLKSVGRFSGHLIIKDIRVHSVIRWSLVGDAYDVPLVLLSSGFNSVETRCAFDFNVFLLGKVDKFYVTVFNQVDPHKKLQDKLVASVKCESLALYATTFAAANIMDVYNIVSRIRQDTKKSYKEDLKKSIIGEGPEKALGIIDMIATLRTELDVNFGRFLFHAYPGYLLDTQVLVVDIGGLKVSFAQNFVNNRLTSNLNLRLMNINVALSNYRTQLPEESLTVITVDEFVAHSANAKGGGIFFFPSWECSMETIAVPNSREVKYNYRSVFDGKVEIRWNLGSISFIREMWTIHARALASRLQKNPASDDVPLIGNENIQQKILETEMSDRYIYLPLTAPVIDAPQLRDLGDATPPLEWFGLHRQNFPRLTHQYVIVGLQKMVREVEEQYGHVLGRASN</sequence>
<keyword evidence="2" id="KW-0472">Membrane</keyword>
<feature type="domain" description="Csf1 N-terminal" evidence="3">
    <location>
        <begin position="35"/>
        <end position="774"/>
    </location>
</feature>
<evidence type="ECO:0000259" key="4">
    <source>
        <dbReference type="Pfam" id="PF25038"/>
    </source>
</evidence>
<feature type="region of interest" description="Disordered" evidence="1">
    <location>
        <begin position="1098"/>
        <end position="1121"/>
    </location>
</feature>
<dbReference type="Pfam" id="PF21678">
    <property type="entry name" value="Csf1_N"/>
    <property type="match status" value="3"/>
</dbReference>
<organism evidence="5">
    <name type="scientific">Cyberlindnera fabianii</name>
    <name type="common">Yeast</name>
    <name type="synonym">Hansenula fabianii</name>
    <dbReference type="NCBI Taxonomy" id="36022"/>
    <lineage>
        <taxon>Eukaryota</taxon>
        <taxon>Fungi</taxon>
        <taxon>Dikarya</taxon>
        <taxon>Ascomycota</taxon>
        <taxon>Saccharomycotina</taxon>
        <taxon>Saccharomycetes</taxon>
        <taxon>Phaffomycetales</taxon>
        <taxon>Phaffomycetaceae</taxon>
        <taxon>Cyberlindnera</taxon>
    </lineage>
</organism>
<dbReference type="VEuPathDB" id="FungiDB:BON22_4133"/>
<name>A0A061AUY8_CYBFA</name>
<accession>A0A061AUY8</accession>
<dbReference type="PANTHER" id="PTHR32085:SF3">
    <property type="entry name" value="PROTEIN CSF1"/>
    <property type="match status" value="1"/>
</dbReference>
<proteinExistence type="predicted"/>
<dbReference type="InterPro" id="IPR056779">
    <property type="entry name" value="Csf1_C"/>
</dbReference>
<feature type="domain" description="Csf1 N-terminal" evidence="3">
    <location>
        <begin position="783"/>
        <end position="1231"/>
    </location>
</feature>
<keyword evidence="2" id="KW-1133">Transmembrane helix</keyword>
<dbReference type="PANTHER" id="PTHR32085">
    <property type="entry name" value="PROTEIN CSF1"/>
    <property type="match status" value="1"/>
</dbReference>